<dbReference type="RefSeq" id="WP_273306751.1">
    <property type="nucleotide sequence ID" value="NZ_DYUD01000025.1"/>
</dbReference>
<gene>
    <name evidence="3" type="ORF">K8U91_09475</name>
</gene>
<organism evidence="3 4">
    <name type="scientific">Barnesiella viscericola</name>
    <dbReference type="NCBI Taxonomy" id="397865"/>
    <lineage>
        <taxon>Bacteria</taxon>
        <taxon>Pseudomonadati</taxon>
        <taxon>Bacteroidota</taxon>
        <taxon>Bacteroidia</taxon>
        <taxon>Bacteroidales</taxon>
        <taxon>Barnesiellaceae</taxon>
        <taxon>Barnesiella</taxon>
    </lineage>
</organism>
<evidence type="ECO:0000313" key="3">
    <source>
        <dbReference type="EMBL" id="HJG89679.1"/>
    </source>
</evidence>
<dbReference type="InterPro" id="IPR000551">
    <property type="entry name" value="MerR-type_HTH_dom"/>
</dbReference>
<dbReference type="PROSITE" id="PS50937">
    <property type="entry name" value="HTH_MERR_2"/>
    <property type="match status" value="1"/>
</dbReference>
<dbReference type="InterPro" id="IPR047057">
    <property type="entry name" value="MerR_fam"/>
</dbReference>
<dbReference type="EMBL" id="DYUD01000025">
    <property type="protein sequence ID" value="HJG89679.1"/>
    <property type="molecule type" value="Genomic_DNA"/>
</dbReference>
<dbReference type="SUPFAM" id="SSF46955">
    <property type="entry name" value="Putative DNA-binding domain"/>
    <property type="match status" value="1"/>
</dbReference>
<feature type="domain" description="HTH merR-type" evidence="2">
    <location>
        <begin position="12"/>
        <end position="82"/>
    </location>
</feature>
<dbReference type="GO" id="GO:0003700">
    <property type="term" value="F:DNA-binding transcription factor activity"/>
    <property type="evidence" value="ECO:0007669"/>
    <property type="project" value="InterPro"/>
</dbReference>
<dbReference type="CDD" id="cd04765">
    <property type="entry name" value="HTH_MlrA-like_sg2"/>
    <property type="match status" value="1"/>
</dbReference>
<accession>A0A921SVQ7</accession>
<proteinExistence type="predicted"/>
<sequence>MRETEPERQKLYYTIGEVSEMLDVNQSLLRYWESEFKTIKPKRSPKGTRYYSQKDIKEIKLIHYLLKERKLKIEGAKQVLKNKRESVARTQQVVERLQAIRDELAEIIDDME</sequence>
<dbReference type="Pfam" id="PF13411">
    <property type="entry name" value="MerR_1"/>
    <property type="match status" value="1"/>
</dbReference>
<dbReference type="PANTHER" id="PTHR30204">
    <property type="entry name" value="REDOX-CYCLING DRUG-SENSING TRANSCRIPTIONAL ACTIVATOR SOXR"/>
    <property type="match status" value="1"/>
</dbReference>
<reference evidence="3" key="2">
    <citation type="submission" date="2021-09" db="EMBL/GenBank/DDBJ databases">
        <authorList>
            <person name="Gilroy R."/>
        </authorList>
    </citation>
    <scope>NUCLEOTIDE SEQUENCE</scope>
    <source>
        <strain evidence="3">CHK121-7720</strain>
    </source>
</reference>
<dbReference type="Gene3D" id="1.10.1660.10">
    <property type="match status" value="1"/>
</dbReference>
<reference evidence="3" key="1">
    <citation type="journal article" date="2021" name="PeerJ">
        <title>Extensive microbial diversity within the chicken gut microbiome revealed by metagenomics and culture.</title>
        <authorList>
            <person name="Gilroy R."/>
            <person name="Ravi A."/>
            <person name="Getino M."/>
            <person name="Pursley I."/>
            <person name="Horton D.L."/>
            <person name="Alikhan N.F."/>
            <person name="Baker D."/>
            <person name="Gharbi K."/>
            <person name="Hall N."/>
            <person name="Watson M."/>
            <person name="Adriaenssens E.M."/>
            <person name="Foster-Nyarko E."/>
            <person name="Jarju S."/>
            <person name="Secka A."/>
            <person name="Antonio M."/>
            <person name="Oren A."/>
            <person name="Chaudhuri R.R."/>
            <person name="La Ragione R."/>
            <person name="Hildebrand F."/>
            <person name="Pallen M.J."/>
        </authorList>
    </citation>
    <scope>NUCLEOTIDE SEQUENCE</scope>
    <source>
        <strain evidence="3">CHK121-7720</strain>
    </source>
</reference>
<dbReference type="GO" id="GO:0003677">
    <property type="term" value="F:DNA binding"/>
    <property type="evidence" value="ECO:0007669"/>
    <property type="project" value="UniProtKB-KW"/>
</dbReference>
<evidence type="ECO:0000313" key="4">
    <source>
        <dbReference type="Proteomes" id="UP000757103"/>
    </source>
</evidence>
<keyword evidence="1" id="KW-0238">DNA-binding</keyword>
<dbReference type="InterPro" id="IPR009061">
    <property type="entry name" value="DNA-bd_dom_put_sf"/>
</dbReference>
<dbReference type="AlphaFoldDB" id="A0A921SVQ7"/>
<comment type="caution">
    <text evidence="3">The sequence shown here is derived from an EMBL/GenBank/DDBJ whole genome shotgun (WGS) entry which is preliminary data.</text>
</comment>
<dbReference type="SMART" id="SM00422">
    <property type="entry name" value="HTH_MERR"/>
    <property type="match status" value="1"/>
</dbReference>
<dbReference type="Proteomes" id="UP000757103">
    <property type="component" value="Unassembled WGS sequence"/>
</dbReference>
<name>A0A921SVQ7_9BACT</name>
<protein>
    <submittedName>
        <fullName evidence="3">MerR family transcriptional regulator</fullName>
    </submittedName>
</protein>
<evidence type="ECO:0000259" key="2">
    <source>
        <dbReference type="PROSITE" id="PS50937"/>
    </source>
</evidence>
<evidence type="ECO:0000256" key="1">
    <source>
        <dbReference type="ARBA" id="ARBA00023125"/>
    </source>
</evidence>
<dbReference type="PANTHER" id="PTHR30204:SF15">
    <property type="entry name" value="BLL5018 PROTEIN"/>
    <property type="match status" value="1"/>
</dbReference>